<dbReference type="InterPro" id="IPR011055">
    <property type="entry name" value="Dup_hybrid_motif"/>
</dbReference>
<dbReference type="Pfam" id="PF01551">
    <property type="entry name" value="Peptidase_M23"/>
    <property type="match status" value="1"/>
</dbReference>
<gene>
    <name evidence="2" type="ORF">METZ01_LOCUS60855</name>
</gene>
<proteinExistence type="predicted"/>
<organism evidence="2">
    <name type="scientific">marine metagenome</name>
    <dbReference type="NCBI Taxonomy" id="408172"/>
    <lineage>
        <taxon>unclassified sequences</taxon>
        <taxon>metagenomes</taxon>
        <taxon>ecological metagenomes</taxon>
    </lineage>
</organism>
<reference evidence="2" key="1">
    <citation type="submission" date="2018-05" db="EMBL/GenBank/DDBJ databases">
        <authorList>
            <person name="Lanie J.A."/>
            <person name="Ng W.-L."/>
            <person name="Kazmierczak K.M."/>
            <person name="Andrzejewski T.M."/>
            <person name="Davidsen T.M."/>
            <person name="Wayne K.J."/>
            <person name="Tettelin H."/>
            <person name="Glass J.I."/>
            <person name="Rusch D."/>
            <person name="Podicherti R."/>
            <person name="Tsui H.-C.T."/>
            <person name="Winkler M.E."/>
        </authorList>
    </citation>
    <scope>NUCLEOTIDE SEQUENCE</scope>
</reference>
<dbReference type="EMBL" id="UINC01003632">
    <property type="protein sequence ID" value="SVA08001.1"/>
    <property type="molecule type" value="Genomic_DNA"/>
</dbReference>
<feature type="domain" description="M23ase beta-sheet core" evidence="1">
    <location>
        <begin position="129"/>
        <end position="164"/>
    </location>
</feature>
<evidence type="ECO:0000259" key="1">
    <source>
        <dbReference type="Pfam" id="PF01551"/>
    </source>
</evidence>
<dbReference type="InterPro" id="IPR050570">
    <property type="entry name" value="Cell_wall_metabolism_enzyme"/>
</dbReference>
<protein>
    <recommendedName>
        <fullName evidence="1">M23ase beta-sheet core domain-containing protein</fullName>
    </recommendedName>
</protein>
<dbReference type="CDD" id="cd12797">
    <property type="entry name" value="M23_peptidase"/>
    <property type="match status" value="1"/>
</dbReference>
<evidence type="ECO:0000313" key="2">
    <source>
        <dbReference type="EMBL" id="SVA08001.1"/>
    </source>
</evidence>
<dbReference type="Gene3D" id="2.70.70.10">
    <property type="entry name" value="Glucose Permease (Domain IIA)"/>
    <property type="match status" value="1"/>
</dbReference>
<dbReference type="AlphaFoldDB" id="A0A381SXH0"/>
<dbReference type="InterPro" id="IPR016047">
    <property type="entry name" value="M23ase_b-sheet_dom"/>
</dbReference>
<dbReference type="GO" id="GO:0004222">
    <property type="term" value="F:metalloendopeptidase activity"/>
    <property type="evidence" value="ECO:0007669"/>
    <property type="project" value="TreeGrafter"/>
</dbReference>
<accession>A0A381SXH0</accession>
<sequence>MINRICFITTLFFSLSFSQDYLWPVKAKKEITAVFGEERPGRYHTGVDVRTFGEIGYHLVAIDDGYIARIRTSSKGYGKTIYLQLHDGNTAVYAHLDHFTPKVDNLVNALHEEYGKYTIDHKIDPEDYPVKKGDLIGYSGDTGGVSGPHLHFEIRDGNGQPVNPFQYSLDLEDKLPPEAESIAVIPLDENAIINGFSEQKIFPLQKLNNNEYVLADTIFASGNIGIAIKALDKITGQHFNFGIYSINLLLDAQFIYSMQYNKIDWGNASKIYTERSYSLAREGFGKYYHLFSHHDNQELPFINSKSRSGFVFDQKVPHDAIIDINDFAGNKIEIRAFFVSDTLPYFDYSTIFLDNKCTITFNKDDKVRPQFYLTEPISTDQLNPTDYFDMGNNIFLVENINPPFNVLQISGKNSSGISSSPTFHMKPKEDFENITGEFKIKHYESGIFVSFEENIFSGLDAFLSLKKDGILYSHKLFRDSKLTLSSGLLSPSDLENVTDLKVYYESSTPYEIFNMELSGEIIYPDSSFQIELLDGKILISGEAHTFYDTTFIWGRPVKTSLPKEGQIIAGPYLLEPYLIPFNNEIQINMAIDPNLSTRNLGIYFYNQKNFEWNYLPSHISADSLFVNTSILSGEIFAVIEENTPPQLSNFIPNINGTYYSSDLEHISFNVLDSFSGLEGETDVIVKLDDNPVVFEFNSYQNKIRYPLKYNLKKGTHSLYVQASDKVGNRSILKGEFFIK</sequence>
<dbReference type="PANTHER" id="PTHR21666:SF270">
    <property type="entry name" value="MUREIN HYDROLASE ACTIVATOR ENVC"/>
    <property type="match status" value="1"/>
</dbReference>
<dbReference type="SUPFAM" id="SSF51261">
    <property type="entry name" value="Duplicated hybrid motif"/>
    <property type="match status" value="1"/>
</dbReference>
<name>A0A381SXH0_9ZZZZ</name>
<dbReference type="PANTHER" id="PTHR21666">
    <property type="entry name" value="PEPTIDASE-RELATED"/>
    <property type="match status" value="1"/>
</dbReference>